<feature type="domain" description="DUF362" evidence="1">
    <location>
        <begin position="35"/>
        <end position="236"/>
    </location>
</feature>
<dbReference type="OrthoDB" id="9785671at2"/>
<reference evidence="2 3" key="1">
    <citation type="submission" date="2015-09" db="EMBL/GenBank/DDBJ databases">
        <title>Genome of Desulfovibrio dechloracetivorans BerOc1, a mercury methylating strain isolated from highly hydrocarbons and metals contaminated coastal sediments.</title>
        <authorList>
            <person name="Goni Urriza M."/>
            <person name="Gassie C."/>
            <person name="Bouchez O."/>
            <person name="Klopp C."/>
            <person name="Ranchou-Peyruse A."/>
            <person name="Remy G."/>
        </authorList>
    </citation>
    <scope>NUCLEOTIDE SEQUENCE [LARGE SCALE GENOMIC DNA]</scope>
    <source>
        <strain evidence="2 3">BerOc1</strain>
    </source>
</reference>
<protein>
    <recommendedName>
        <fullName evidence="1">DUF362 domain-containing protein</fullName>
    </recommendedName>
</protein>
<keyword evidence="3" id="KW-1185">Reference proteome</keyword>
<dbReference type="InterPro" id="IPR007160">
    <property type="entry name" value="DUF362"/>
</dbReference>
<dbReference type="Pfam" id="PF04015">
    <property type="entry name" value="DUF362"/>
    <property type="match status" value="1"/>
</dbReference>
<proteinExistence type="predicted"/>
<accession>A0A1J5MUV0</accession>
<evidence type="ECO:0000259" key="1">
    <source>
        <dbReference type="Pfam" id="PF04015"/>
    </source>
</evidence>
<organism evidence="2 3">
    <name type="scientific">Pseudodesulfovibrio hydrargyri</name>
    <dbReference type="NCBI Taxonomy" id="2125990"/>
    <lineage>
        <taxon>Bacteria</taxon>
        <taxon>Pseudomonadati</taxon>
        <taxon>Thermodesulfobacteriota</taxon>
        <taxon>Desulfovibrionia</taxon>
        <taxon>Desulfovibrionales</taxon>
        <taxon>Desulfovibrionaceae</taxon>
    </lineage>
</organism>
<gene>
    <name evidence="2" type="ORF">BerOc1_01679</name>
</gene>
<sequence>MADVVTLPCESYARTVRDAFEQAGGPDALAGFERILLKPNLVNASPFPVTTHPEFTAAAIDAVRAHTDAPITIAEGTGDKDKETGEVFTALGYEELARCKGVDLLDLNHADLTEVSRPGCPVFPTMWLPKAAFTHCIVSLPVLKGHSMASVTGTMKNMMGFAPPSHYQGGGWKKALFHRDMHGSIRDLNRYVTPHFTLMDATVGLRDYHLGGPRCRPEVGMILAGADPLAVDRAAAGLLGIDWREVDHLR</sequence>
<dbReference type="RefSeq" id="WP_071545243.1">
    <property type="nucleotide sequence ID" value="NZ_LKAQ01000004.1"/>
</dbReference>
<dbReference type="Proteomes" id="UP000181901">
    <property type="component" value="Unassembled WGS sequence"/>
</dbReference>
<evidence type="ECO:0000313" key="2">
    <source>
        <dbReference type="EMBL" id="OIQ49754.1"/>
    </source>
</evidence>
<dbReference type="EMBL" id="LKAQ01000004">
    <property type="protein sequence ID" value="OIQ49754.1"/>
    <property type="molecule type" value="Genomic_DNA"/>
</dbReference>
<evidence type="ECO:0000313" key="3">
    <source>
        <dbReference type="Proteomes" id="UP000181901"/>
    </source>
</evidence>
<name>A0A1J5MUV0_9BACT</name>
<dbReference type="AlphaFoldDB" id="A0A1J5MUV0"/>
<comment type="caution">
    <text evidence="2">The sequence shown here is derived from an EMBL/GenBank/DDBJ whole genome shotgun (WGS) entry which is preliminary data.</text>
</comment>